<keyword evidence="4" id="KW-0804">Transcription</keyword>
<dbReference type="PANTHER" id="PTHR30146:SF148">
    <property type="entry name" value="HTH-TYPE TRANSCRIPTIONAL REPRESSOR PURR-RELATED"/>
    <property type="match status" value="1"/>
</dbReference>
<feature type="domain" description="HTH lacI-type" evidence="5">
    <location>
        <begin position="7"/>
        <end position="59"/>
    </location>
</feature>
<dbReference type="Gene3D" id="3.40.50.2300">
    <property type="match status" value="2"/>
</dbReference>
<organism evidence="6 7">
    <name type="scientific">Reticulibacter mediterranei</name>
    <dbReference type="NCBI Taxonomy" id="2778369"/>
    <lineage>
        <taxon>Bacteria</taxon>
        <taxon>Bacillati</taxon>
        <taxon>Chloroflexota</taxon>
        <taxon>Ktedonobacteria</taxon>
        <taxon>Ktedonobacterales</taxon>
        <taxon>Reticulibacteraceae</taxon>
        <taxon>Reticulibacter</taxon>
    </lineage>
</organism>
<dbReference type="EMBL" id="BNJK01000001">
    <property type="protein sequence ID" value="GHO96890.1"/>
    <property type="molecule type" value="Genomic_DNA"/>
</dbReference>
<dbReference type="Gene3D" id="1.10.260.40">
    <property type="entry name" value="lambda repressor-like DNA-binding domains"/>
    <property type="match status" value="1"/>
</dbReference>
<keyword evidence="1" id="KW-0678">Repressor</keyword>
<dbReference type="InterPro" id="IPR046335">
    <property type="entry name" value="LacI/GalR-like_sensor"/>
</dbReference>
<dbReference type="SMART" id="SM00354">
    <property type="entry name" value="HTH_LACI"/>
    <property type="match status" value="1"/>
</dbReference>
<dbReference type="Pfam" id="PF13377">
    <property type="entry name" value="Peripla_BP_3"/>
    <property type="match status" value="1"/>
</dbReference>
<proteinExistence type="predicted"/>
<evidence type="ECO:0000313" key="6">
    <source>
        <dbReference type="EMBL" id="GHO96890.1"/>
    </source>
</evidence>
<keyword evidence="7" id="KW-1185">Reference proteome</keyword>
<dbReference type="GO" id="GO:0003700">
    <property type="term" value="F:DNA-binding transcription factor activity"/>
    <property type="evidence" value="ECO:0007669"/>
    <property type="project" value="TreeGrafter"/>
</dbReference>
<name>A0A8J3IQY4_9CHLR</name>
<protein>
    <submittedName>
        <fullName evidence="6">LacI family transcriptional regulator</fullName>
    </submittedName>
</protein>
<evidence type="ECO:0000313" key="7">
    <source>
        <dbReference type="Proteomes" id="UP000597444"/>
    </source>
</evidence>
<dbReference type="SUPFAM" id="SSF47413">
    <property type="entry name" value="lambda repressor-like DNA-binding domains"/>
    <property type="match status" value="1"/>
</dbReference>
<dbReference type="InterPro" id="IPR028082">
    <property type="entry name" value="Peripla_BP_I"/>
</dbReference>
<dbReference type="PROSITE" id="PS50932">
    <property type="entry name" value="HTH_LACI_2"/>
    <property type="match status" value="1"/>
</dbReference>
<dbReference type="InterPro" id="IPR000843">
    <property type="entry name" value="HTH_LacI"/>
</dbReference>
<dbReference type="PROSITE" id="PS00356">
    <property type="entry name" value="HTH_LACI_1"/>
    <property type="match status" value="1"/>
</dbReference>
<dbReference type="Pfam" id="PF00356">
    <property type="entry name" value="LacI"/>
    <property type="match status" value="1"/>
</dbReference>
<reference evidence="6" key="1">
    <citation type="submission" date="2020-10" db="EMBL/GenBank/DDBJ databases">
        <title>Taxonomic study of unclassified bacteria belonging to the class Ktedonobacteria.</title>
        <authorList>
            <person name="Yabe S."/>
            <person name="Wang C.M."/>
            <person name="Zheng Y."/>
            <person name="Sakai Y."/>
            <person name="Cavaletti L."/>
            <person name="Monciardini P."/>
            <person name="Donadio S."/>
        </authorList>
    </citation>
    <scope>NUCLEOTIDE SEQUENCE</scope>
    <source>
        <strain evidence="6">ID150040</strain>
    </source>
</reference>
<dbReference type="InterPro" id="IPR010982">
    <property type="entry name" value="Lambda_DNA-bd_dom_sf"/>
</dbReference>
<dbReference type="Proteomes" id="UP000597444">
    <property type="component" value="Unassembled WGS sequence"/>
</dbReference>
<dbReference type="CDD" id="cd01392">
    <property type="entry name" value="HTH_LacI"/>
    <property type="match status" value="1"/>
</dbReference>
<evidence type="ECO:0000256" key="3">
    <source>
        <dbReference type="ARBA" id="ARBA00023125"/>
    </source>
</evidence>
<dbReference type="GO" id="GO:0000976">
    <property type="term" value="F:transcription cis-regulatory region binding"/>
    <property type="evidence" value="ECO:0007669"/>
    <property type="project" value="TreeGrafter"/>
</dbReference>
<dbReference type="SUPFAM" id="SSF53822">
    <property type="entry name" value="Periplasmic binding protein-like I"/>
    <property type="match status" value="1"/>
</dbReference>
<comment type="caution">
    <text evidence="6">The sequence shown here is derived from an EMBL/GenBank/DDBJ whole genome shotgun (WGS) entry which is preliminary data.</text>
</comment>
<gene>
    <name evidence="6" type="ORF">KSF_069380</name>
</gene>
<evidence type="ECO:0000259" key="5">
    <source>
        <dbReference type="PROSITE" id="PS50932"/>
    </source>
</evidence>
<evidence type="ECO:0000256" key="2">
    <source>
        <dbReference type="ARBA" id="ARBA00023015"/>
    </source>
</evidence>
<dbReference type="AlphaFoldDB" id="A0A8J3IQY4"/>
<sequence>MSQDNTVTLRDIAEAVGVSIGTVSLALNDGKGIAPATRQRILDAAHSLGYERFARRMSRTPQTVSILIERLPLAPTSDPFNKTCLLGLEAAARRAGYRIALEFVSPDDHPETDHWTPEVTAGLIILGGGDLSAEWVQAAVDSQLPVVMLDHFVPGIDLPAVVPDNFSGAFTMTQHLQEMGHARIGFIRGPSKYWTLGERLAGYMLAMQRAGLGPDPDLIPPRISRGDEKGYGEMLRLLDLPEPPTAVFAVSDKTALGAYRAAQDRGLTIPHDISIVGFDDIEIARVLNPPLTTVQTPGETMGQVAFDRLLGLIENPEQIASLSPVPILPIKWTIPTKLVIRKSVRDLRG</sequence>
<evidence type="ECO:0000256" key="1">
    <source>
        <dbReference type="ARBA" id="ARBA00022491"/>
    </source>
</evidence>
<keyword evidence="2" id="KW-0805">Transcription regulation</keyword>
<dbReference type="PANTHER" id="PTHR30146">
    <property type="entry name" value="LACI-RELATED TRANSCRIPTIONAL REPRESSOR"/>
    <property type="match status" value="1"/>
</dbReference>
<dbReference type="RefSeq" id="WP_220207479.1">
    <property type="nucleotide sequence ID" value="NZ_BNJK01000001.1"/>
</dbReference>
<evidence type="ECO:0000256" key="4">
    <source>
        <dbReference type="ARBA" id="ARBA00023163"/>
    </source>
</evidence>
<keyword evidence="3" id="KW-0238">DNA-binding</keyword>
<accession>A0A8J3IQY4</accession>